<dbReference type="Proteomes" id="UP001377567">
    <property type="component" value="Unassembled WGS sequence"/>
</dbReference>
<evidence type="ECO:0000313" key="4">
    <source>
        <dbReference type="Proteomes" id="UP001377567"/>
    </source>
</evidence>
<dbReference type="GO" id="GO:0004140">
    <property type="term" value="F:dephospho-CoA kinase activity"/>
    <property type="evidence" value="ECO:0007669"/>
    <property type="project" value="InterPro"/>
</dbReference>
<reference evidence="3 4" key="1">
    <citation type="journal article" date="2023" name="Elife">
        <title>Identification of key yeast species and microbe-microbe interactions impacting larval growth of Drosophila in the wild.</title>
        <authorList>
            <person name="Mure A."/>
            <person name="Sugiura Y."/>
            <person name="Maeda R."/>
            <person name="Honda K."/>
            <person name="Sakurai N."/>
            <person name="Takahashi Y."/>
            <person name="Watada M."/>
            <person name="Katoh T."/>
            <person name="Gotoh A."/>
            <person name="Gotoh Y."/>
            <person name="Taniguchi I."/>
            <person name="Nakamura K."/>
            <person name="Hayashi T."/>
            <person name="Katayama T."/>
            <person name="Uemura T."/>
            <person name="Hattori Y."/>
        </authorList>
    </citation>
    <scope>NUCLEOTIDE SEQUENCE [LARGE SCALE GENOMIC DNA]</scope>
    <source>
        <strain evidence="3 4">KH-74</strain>
    </source>
</reference>
<dbReference type="InterPro" id="IPR027417">
    <property type="entry name" value="P-loop_NTPase"/>
</dbReference>
<keyword evidence="3" id="KW-0808">Transferase</keyword>
<keyword evidence="3" id="KW-0418">Kinase</keyword>
<dbReference type="PANTHER" id="PTHR10695">
    <property type="entry name" value="DEPHOSPHO-COA KINASE-RELATED"/>
    <property type="match status" value="1"/>
</dbReference>
<evidence type="ECO:0000256" key="1">
    <source>
        <dbReference type="ARBA" id="ARBA00022741"/>
    </source>
</evidence>
<dbReference type="NCBIfam" id="TIGR00152">
    <property type="entry name" value="dephospho-CoA kinase"/>
    <property type="match status" value="1"/>
</dbReference>
<keyword evidence="2" id="KW-0067">ATP-binding</keyword>
<keyword evidence="1" id="KW-0547">Nucleotide-binding</keyword>
<dbReference type="PROSITE" id="PS51219">
    <property type="entry name" value="DPCK"/>
    <property type="match status" value="1"/>
</dbReference>
<evidence type="ECO:0000256" key="2">
    <source>
        <dbReference type="ARBA" id="ARBA00022840"/>
    </source>
</evidence>
<dbReference type="Gene3D" id="3.40.50.300">
    <property type="entry name" value="P-loop containing nucleotide triphosphate hydrolases"/>
    <property type="match status" value="2"/>
</dbReference>
<dbReference type="PANTHER" id="PTHR10695:SF46">
    <property type="entry name" value="BIFUNCTIONAL COENZYME A SYNTHASE-RELATED"/>
    <property type="match status" value="1"/>
</dbReference>
<dbReference type="EMBL" id="BTGD01000008">
    <property type="protein sequence ID" value="GMM56396.1"/>
    <property type="molecule type" value="Genomic_DNA"/>
</dbReference>
<dbReference type="GO" id="GO:0005524">
    <property type="term" value="F:ATP binding"/>
    <property type="evidence" value="ECO:0007669"/>
    <property type="project" value="UniProtKB-KW"/>
</dbReference>
<protein>
    <submittedName>
        <fullName evidence="3">Dephospho-CoA kinase</fullName>
    </submittedName>
</protein>
<sequence>MLIVGLTGGIACGKSTVSRRLQEKYKLPIVDADKIAREVVMPGTSTYNSIVEHFKENIPDLISQDGSLNRPALGSFVFSHPDELKVLNGITHPAIRYQMLKEVMNFCGVTISVICDEDTQLERLLVRNISLSTEEARNRIKSQMPMKERKRVSDYTIENNGSLPELYNEIDRITGLIRPTNLRTVLEYFPPFGAVSAGAIIASKWIEGKPKYNKKNS</sequence>
<accession>A0AAV5S040</accession>
<comment type="caution">
    <text evidence="3">The sequence shown here is derived from an EMBL/GenBank/DDBJ whole genome shotgun (WGS) entry which is preliminary data.</text>
</comment>
<dbReference type="AlphaFoldDB" id="A0AAV5S040"/>
<dbReference type="HAMAP" id="MF_00376">
    <property type="entry name" value="Dephospho_CoA_kinase"/>
    <property type="match status" value="1"/>
</dbReference>
<proteinExistence type="inferred from homology"/>
<dbReference type="CDD" id="cd02022">
    <property type="entry name" value="DPCK"/>
    <property type="match status" value="1"/>
</dbReference>
<gene>
    <name evidence="3" type="ORF">DAKH74_030120</name>
</gene>
<dbReference type="Pfam" id="PF01121">
    <property type="entry name" value="CoaE"/>
    <property type="match status" value="1"/>
</dbReference>
<evidence type="ECO:0000313" key="3">
    <source>
        <dbReference type="EMBL" id="GMM56396.1"/>
    </source>
</evidence>
<name>A0AAV5S040_MAUHU</name>
<dbReference type="SUPFAM" id="SSF52540">
    <property type="entry name" value="P-loop containing nucleoside triphosphate hydrolases"/>
    <property type="match status" value="1"/>
</dbReference>
<dbReference type="GO" id="GO:0015937">
    <property type="term" value="P:coenzyme A biosynthetic process"/>
    <property type="evidence" value="ECO:0007669"/>
    <property type="project" value="InterPro"/>
</dbReference>
<dbReference type="InterPro" id="IPR001977">
    <property type="entry name" value="Depp_CoAkinase"/>
</dbReference>
<keyword evidence="4" id="KW-1185">Reference proteome</keyword>
<organism evidence="3 4">
    <name type="scientific">Maudiozyma humilis</name>
    <name type="common">Sour dough yeast</name>
    <name type="synonym">Kazachstania humilis</name>
    <dbReference type="NCBI Taxonomy" id="51915"/>
    <lineage>
        <taxon>Eukaryota</taxon>
        <taxon>Fungi</taxon>
        <taxon>Dikarya</taxon>
        <taxon>Ascomycota</taxon>
        <taxon>Saccharomycotina</taxon>
        <taxon>Saccharomycetes</taxon>
        <taxon>Saccharomycetales</taxon>
        <taxon>Saccharomycetaceae</taxon>
        <taxon>Maudiozyma</taxon>
    </lineage>
</organism>